<organism evidence="1 2">
    <name type="scientific">Cirrhinus mrigala</name>
    <name type="common">Mrigala</name>
    <dbReference type="NCBI Taxonomy" id="683832"/>
    <lineage>
        <taxon>Eukaryota</taxon>
        <taxon>Metazoa</taxon>
        <taxon>Chordata</taxon>
        <taxon>Craniata</taxon>
        <taxon>Vertebrata</taxon>
        <taxon>Euteleostomi</taxon>
        <taxon>Actinopterygii</taxon>
        <taxon>Neopterygii</taxon>
        <taxon>Teleostei</taxon>
        <taxon>Ostariophysi</taxon>
        <taxon>Cypriniformes</taxon>
        <taxon>Cyprinidae</taxon>
        <taxon>Labeoninae</taxon>
        <taxon>Labeonini</taxon>
        <taxon>Cirrhinus</taxon>
    </lineage>
</organism>
<reference evidence="1 2" key="1">
    <citation type="submission" date="2024-05" db="EMBL/GenBank/DDBJ databases">
        <title>Genome sequencing and assembly of Indian major carp, Cirrhinus mrigala (Hamilton, 1822).</title>
        <authorList>
            <person name="Mohindra V."/>
            <person name="Chowdhury L.M."/>
            <person name="Lal K."/>
            <person name="Jena J.K."/>
        </authorList>
    </citation>
    <scope>NUCLEOTIDE SEQUENCE [LARGE SCALE GENOMIC DNA]</scope>
    <source>
        <strain evidence="1">CM1030</strain>
        <tissue evidence="1">Blood</tissue>
    </source>
</reference>
<name>A0ABD0PQG7_CIRMR</name>
<dbReference type="EMBL" id="JAMKFB020000014">
    <property type="protein sequence ID" value="KAL0176280.1"/>
    <property type="molecule type" value="Genomic_DNA"/>
</dbReference>
<feature type="non-terminal residue" evidence="1">
    <location>
        <position position="76"/>
    </location>
</feature>
<dbReference type="Proteomes" id="UP001529510">
    <property type="component" value="Unassembled WGS sequence"/>
</dbReference>
<accession>A0ABD0PQG7</accession>
<sequence>AVPSVVPVFPGTMDCIEAVNECMVDLECKRQFRHLEYCVDEEAVAPLNMEGRQACVDAQNNLMHYQNLQECKCQRG</sequence>
<comment type="caution">
    <text evidence="1">The sequence shown here is derived from an EMBL/GenBank/DDBJ whole genome shotgun (WGS) entry which is preliminary data.</text>
</comment>
<protein>
    <submittedName>
        <fullName evidence="1">Uncharacterized protein</fullName>
    </submittedName>
</protein>
<feature type="non-terminal residue" evidence="1">
    <location>
        <position position="1"/>
    </location>
</feature>
<evidence type="ECO:0000313" key="1">
    <source>
        <dbReference type="EMBL" id="KAL0176280.1"/>
    </source>
</evidence>
<dbReference type="AlphaFoldDB" id="A0ABD0PQG7"/>
<evidence type="ECO:0000313" key="2">
    <source>
        <dbReference type="Proteomes" id="UP001529510"/>
    </source>
</evidence>
<keyword evidence="2" id="KW-1185">Reference proteome</keyword>
<gene>
    <name evidence="1" type="ORF">M9458_028610</name>
</gene>
<proteinExistence type="predicted"/>